<keyword evidence="5" id="KW-0804">Transcription</keyword>
<dbReference type="PROSITE" id="PS50045">
    <property type="entry name" value="SIGMA54_INTERACT_4"/>
    <property type="match status" value="1"/>
</dbReference>
<dbReference type="Pfam" id="PF00072">
    <property type="entry name" value="Response_reg"/>
    <property type="match status" value="1"/>
</dbReference>
<dbReference type="InterPro" id="IPR001789">
    <property type="entry name" value="Sig_transdc_resp-reg_receiver"/>
</dbReference>
<dbReference type="Gene3D" id="3.40.50.300">
    <property type="entry name" value="P-loop containing nucleotide triphosphate hydrolases"/>
    <property type="match status" value="1"/>
</dbReference>
<organism evidence="9 10">
    <name type="scientific">Sandaracinus amylolyticus</name>
    <dbReference type="NCBI Taxonomy" id="927083"/>
    <lineage>
        <taxon>Bacteria</taxon>
        <taxon>Pseudomonadati</taxon>
        <taxon>Myxococcota</taxon>
        <taxon>Polyangia</taxon>
        <taxon>Polyangiales</taxon>
        <taxon>Sandaracinaceae</taxon>
        <taxon>Sandaracinus</taxon>
    </lineage>
</organism>
<evidence type="ECO:0000256" key="3">
    <source>
        <dbReference type="ARBA" id="ARBA00023015"/>
    </source>
</evidence>
<dbReference type="Pfam" id="PF00158">
    <property type="entry name" value="Sigma54_activat"/>
    <property type="match status" value="1"/>
</dbReference>
<dbReference type="AlphaFoldDB" id="A0A0F6WAF8"/>
<dbReference type="FunFam" id="3.40.50.300:FF:000006">
    <property type="entry name" value="DNA-binding transcriptional regulator NtrC"/>
    <property type="match status" value="1"/>
</dbReference>
<evidence type="ECO:0000259" key="8">
    <source>
        <dbReference type="PROSITE" id="PS50110"/>
    </source>
</evidence>
<accession>A0A0F6WAF8</accession>
<dbReference type="PROSITE" id="PS00688">
    <property type="entry name" value="SIGMA54_INTERACT_3"/>
    <property type="match status" value="1"/>
</dbReference>
<dbReference type="InterPro" id="IPR003593">
    <property type="entry name" value="AAA+_ATPase"/>
</dbReference>
<dbReference type="Gene3D" id="1.10.8.60">
    <property type="match status" value="1"/>
</dbReference>
<dbReference type="GO" id="GO:0006355">
    <property type="term" value="P:regulation of DNA-templated transcription"/>
    <property type="evidence" value="ECO:0007669"/>
    <property type="project" value="InterPro"/>
</dbReference>
<dbReference type="InterPro" id="IPR002197">
    <property type="entry name" value="HTH_Fis"/>
</dbReference>
<dbReference type="STRING" id="927083.DB32_008685"/>
<feature type="domain" description="Sigma-54 factor interaction" evidence="7">
    <location>
        <begin position="148"/>
        <end position="377"/>
    </location>
</feature>
<dbReference type="InterPro" id="IPR058031">
    <property type="entry name" value="AAA_lid_NorR"/>
</dbReference>
<dbReference type="PANTHER" id="PTHR32071">
    <property type="entry name" value="TRANSCRIPTIONAL REGULATORY PROTEIN"/>
    <property type="match status" value="1"/>
</dbReference>
<evidence type="ECO:0000256" key="2">
    <source>
        <dbReference type="ARBA" id="ARBA00022840"/>
    </source>
</evidence>
<dbReference type="GO" id="GO:0005524">
    <property type="term" value="F:ATP binding"/>
    <property type="evidence" value="ECO:0007669"/>
    <property type="project" value="UniProtKB-KW"/>
</dbReference>
<gene>
    <name evidence="9" type="ORF">DB32_008685</name>
</gene>
<dbReference type="InterPro" id="IPR025944">
    <property type="entry name" value="Sigma_54_int_dom_CS"/>
</dbReference>
<dbReference type="SUPFAM" id="SSF52172">
    <property type="entry name" value="CheY-like"/>
    <property type="match status" value="1"/>
</dbReference>
<evidence type="ECO:0000313" key="9">
    <source>
        <dbReference type="EMBL" id="AKF11536.1"/>
    </source>
</evidence>
<dbReference type="Gene3D" id="3.40.50.2300">
    <property type="match status" value="1"/>
</dbReference>
<dbReference type="Gene3D" id="1.10.10.60">
    <property type="entry name" value="Homeodomain-like"/>
    <property type="match status" value="1"/>
</dbReference>
<reference evidence="9 10" key="1">
    <citation type="submission" date="2015-03" db="EMBL/GenBank/DDBJ databases">
        <title>Genome assembly of Sandaracinus amylolyticus DSM 53668.</title>
        <authorList>
            <person name="Sharma G."/>
            <person name="Subramanian S."/>
        </authorList>
    </citation>
    <scope>NUCLEOTIDE SEQUENCE [LARGE SCALE GENOMIC DNA]</scope>
    <source>
        <strain evidence="9 10">DSM 53668</strain>
    </source>
</reference>
<evidence type="ECO:0000313" key="10">
    <source>
        <dbReference type="Proteomes" id="UP000034883"/>
    </source>
</evidence>
<dbReference type="PANTHER" id="PTHR32071:SF116">
    <property type="entry name" value="TRANSCRIPTIONAL REGULATORY PROTEIN GLRR"/>
    <property type="match status" value="1"/>
</dbReference>
<dbReference type="PROSITE" id="PS50110">
    <property type="entry name" value="RESPONSE_REGULATORY"/>
    <property type="match status" value="1"/>
</dbReference>
<dbReference type="PROSITE" id="PS00676">
    <property type="entry name" value="SIGMA54_INTERACT_2"/>
    <property type="match status" value="1"/>
</dbReference>
<dbReference type="InterPro" id="IPR011006">
    <property type="entry name" value="CheY-like_superfamily"/>
</dbReference>
<keyword evidence="10" id="KW-1185">Reference proteome</keyword>
<sequence length="479" mass="52559">MSEPEWKGHVLVVDDEEDLCELLSMRLEHHGFRATIETTGRGALEVLEREIVDAMILDLRLDGEDGLDVLDAVQRRSLDLPVIVLTAHGTVETAVAALHRGAYGFLTKPFHDHELLSEVEHAVERVRLRREVAGLRRIVGDEGEGVRLLGTSARIEEVRERIARIARSDATVLLLGESGTGKELAARMLHSLSPRAHGRFVAINCGALPADLLESELFGHVRGAFTGAVRDKEGLFAAASGGTLLLDEVGDAPPQVQVKLLRVLQEREVVAVGATRATPVDVRVVAATHRDLRAAVERGTFREDLFYRLHVVPVEMPALRDRREDIPLLAELFLARAASRHRLSEPHLTSDALRILRAHDWPGNVRELANVIEGAALLAPDGVLRPQHVLAVLARAPELDASESEPPSGSIDGRDLARSRELLPLREAREAFDRAYLEEALRRAGGNVSAAARLAGRNRTDFHALLKRHGLSPGDFREG</sequence>
<feature type="domain" description="Response regulatory" evidence="8">
    <location>
        <begin position="9"/>
        <end position="123"/>
    </location>
</feature>
<dbReference type="RefSeq" id="WP_053238391.1">
    <property type="nucleotide sequence ID" value="NZ_CP011125.1"/>
</dbReference>
<dbReference type="PRINTS" id="PR01590">
    <property type="entry name" value="HTHFIS"/>
</dbReference>
<dbReference type="InterPro" id="IPR027417">
    <property type="entry name" value="P-loop_NTPase"/>
</dbReference>
<evidence type="ECO:0000256" key="6">
    <source>
        <dbReference type="PROSITE-ProRule" id="PRU00169"/>
    </source>
</evidence>
<dbReference type="Proteomes" id="UP000034883">
    <property type="component" value="Chromosome"/>
</dbReference>
<dbReference type="SMART" id="SM00448">
    <property type="entry name" value="REC"/>
    <property type="match status" value="1"/>
</dbReference>
<evidence type="ECO:0000256" key="5">
    <source>
        <dbReference type="ARBA" id="ARBA00023163"/>
    </source>
</evidence>
<dbReference type="SMART" id="SM00382">
    <property type="entry name" value="AAA"/>
    <property type="match status" value="1"/>
</dbReference>
<dbReference type="InterPro" id="IPR009057">
    <property type="entry name" value="Homeodomain-like_sf"/>
</dbReference>
<evidence type="ECO:0000256" key="1">
    <source>
        <dbReference type="ARBA" id="ARBA00022741"/>
    </source>
</evidence>
<dbReference type="Pfam" id="PF02954">
    <property type="entry name" value="HTH_8"/>
    <property type="match status" value="1"/>
</dbReference>
<dbReference type="EMBL" id="CP011125">
    <property type="protein sequence ID" value="AKF11536.1"/>
    <property type="molecule type" value="Genomic_DNA"/>
</dbReference>
<dbReference type="KEGG" id="samy:DB32_008685"/>
<dbReference type="SUPFAM" id="SSF46689">
    <property type="entry name" value="Homeodomain-like"/>
    <property type="match status" value="1"/>
</dbReference>
<dbReference type="GO" id="GO:0000160">
    <property type="term" value="P:phosphorelay signal transduction system"/>
    <property type="evidence" value="ECO:0007669"/>
    <property type="project" value="InterPro"/>
</dbReference>
<keyword evidence="1" id="KW-0547">Nucleotide-binding</keyword>
<dbReference type="GO" id="GO:0043565">
    <property type="term" value="F:sequence-specific DNA binding"/>
    <property type="evidence" value="ECO:0007669"/>
    <property type="project" value="InterPro"/>
</dbReference>
<proteinExistence type="predicted"/>
<name>A0A0F6WAF8_9BACT</name>
<dbReference type="Pfam" id="PF25601">
    <property type="entry name" value="AAA_lid_14"/>
    <property type="match status" value="1"/>
</dbReference>
<evidence type="ECO:0000256" key="4">
    <source>
        <dbReference type="ARBA" id="ARBA00023125"/>
    </source>
</evidence>
<evidence type="ECO:0000259" key="7">
    <source>
        <dbReference type="PROSITE" id="PS50045"/>
    </source>
</evidence>
<dbReference type="InterPro" id="IPR025943">
    <property type="entry name" value="Sigma_54_int_dom_ATP-bd_2"/>
</dbReference>
<protein>
    <submittedName>
        <fullName evidence="9">Response regulator of zinc sigma-54-dependent two-component system</fullName>
    </submittedName>
</protein>
<dbReference type="CDD" id="cd00009">
    <property type="entry name" value="AAA"/>
    <property type="match status" value="1"/>
</dbReference>
<dbReference type="InterPro" id="IPR002078">
    <property type="entry name" value="Sigma_54_int"/>
</dbReference>
<keyword evidence="4" id="KW-0238">DNA-binding</keyword>
<keyword evidence="6" id="KW-0597">Phosphoprotein</keyword>
<keyword evidence="3" id="KW-0805">Transcription regulation</keyword>
<feature type="modified residue" description="4-aspartylphosphate" evidence="6">
    <location>
        <position position="58"/>
    </location>
</feature>
<keyword evidence="2" id="KW-0067">ATP-binding</keyword>
<dbReference type="SUPFAM" id="SSF52540">
    <property type="entry name" value="P-loop containing nucleoside triphosphate hydrolases"/>
    <property type="match status" value="1"/>
</dbReference>